<dbReference type="CDD" id="cd04301">
    <property type="entry name" value="NAT_SF"/>
    <property type="match status" value="1"/>
</dbReference>
<reference evidence="2 3" key="1">
    <citation type="submission" date="2023-01" db="EMBL/GenBank/DDBJ databases">
        <title>Thalassococcus onchidii sp. nov., isolated from a marine invertebrate from the South China Sea.</title>
        <authorList>
            <person name="Xu S."/>
            <person name="Liu Z."/>
            <person name="Xu Y."/>
        </authorList>
    </citation>
    <scope>NUCLEOTIDE SEQUENCE [LARGE SCALE GENOMIC DNA]</scope>
    <source>
        <strain evidence="2 3">KCTC 32084</strain>
    </source>
</reference>
<dbReference type="Proteomes" id="UP001210720">
    <property type="component" value="Unassembled WGS sequence"/>
</dbReference>
<dbReference type="Gene3D" id="3.40.630.30">
    <property type="match status" value="1"/>
</dbReference>
<proteinExistence type="predicted"/>
<comment type="caution">
    <text evidence="2">The sequence shown here is derived from an EMBL/GenBank/DDBJ whole genome shotgun (WGS) entry which is preliminary data.</text>
</comment>
<dbReference type="EMBL" id="JAQIOY010000002">
    <property type="protein sequence ID" value="MDA7424595.1"/>
    <property type="molecule type" value="Genomic_DNA"/>
</dbReference>
<dbReference type="PROSITE" id="PS51186">
    <property type="entry name" value="GNAT"/>
    <property type="match status" value="1"/>
</dbReference>
<evidence type="ECO:0000313" key="2">
    <source>
        <dbReference type="EMBL" id="MDA7424595.1"/>
    </source>
</evidence>
<sequence length="179" mass="19599">MEFTTTYLDRTGEITDLFRSTFTNSEGAEEGELIGALVERMLATVETPDIFVFCALEEDKLAGSAIFSRMTYTEDERIVFILSPMAVATEHQGKGIGQKLLIFGLNELRRNGVDVALTYGDINFYSRVGFEQISPAVAPPPLPLAYPEGWLGQSLTSRPLDPLKGASSCVAALSNPDLW</sequence>
<evidence type="ECO:0000259" key="1">
    <source>
        <dbReference type="PROSITE" id="PS51186"/>
    </source>
</evidence>
<gene>
    <name evidence="2" type="ORF">PFY00_07655</name>
</gene>
<dbReference type="RefSeq" id="WP_271431948.1">
    <property type="nucleotide sequence ID" value="NZ_JAQIOY010000002.1"/>
</dbReference>
<dbReference type="SUPFAM" id="SSF55729">
    <property type="entry name" value="Acyl-CoA N-acyltransferases (Nat)"/>
    <property type="match status" value="1"/>
</dbReference>
<protein>
    <submittedName>
        <fullName evidence="2">N-acetyltransferase</fullName>
    </submittedName>
</protein>
<organism evidence="2 3">
    <name type="scientific">Thalassococcus lentus</name>
    <dbReference type="NCBI Taxonomy" id="1210524"/>
    <lineage>
        <taxon>Bacteria</taxon>
        <taxon>Pseudomonadati</taxon>
        <taxon>Pseudomonadota</taxon>
        <taxon>Alphaproteobacteria</taxon>
        <taxon>Rhodobacterales</taxon>
        <taxon>Roseobacteraceae</taxon>
        <taxon>Thalassococcus</taxon>
    </lineage>
</organism>
<dbReference type="InterPro" id="IPR000182">
    <property type="entry name" value="GNAT_dom"/>
</dbReference>
<accession>A0ABT4XRR5</accession>
<feature type="domain" description="N-acetyltransferase" evidence="1">
    <location>
        <begin position="1"/>
        <end position="153"/>
    </location>
</feature>
<dbReference type="InterPro" id="IPR016181">
    <property type="entry name" value="Acyl_CoA_acyltransferase"/>
</dbReference>
<keyword evidence="3" id="KW-1185">Reference proteome</keyword>
<dbReference type="Pfam" id="PF13508">
    <property type="entry name" value="Acetyltransf_7"/>
    <property type="match status" value="1"/>
</dbReference>
<name>A0ABT4XRR5_9RHOB</name>
<evidence type="ECO:0000313" key="3">
    <source>
        <dbReference type="Proteomes" id="UP001210720"/>
    </source>
</evidence>